<proteinExistence type="predicted"/>
<organism evidence="1 2">
    <name type="scientific">Planococcus antarcticus DSM 14505</name>
    <dbReference type="NCBI Taxonomy" id="1185653"/>
    <lineage>
        <taxon>Bacteria</taxon>
        <taxon>Bacillati</taxon>
        <taxon>Bacillota</taxon>
        <taxon>Bacilli</taxon>
        <taxon>Bacillales</taxon>
        <taxon>Caryophanaceae</taxon>
        <taxon>Planococcus</taxon>
    </lineage>
</organism>
<dbReference type="RefSeq" id="WP_065536345.1">
    <property type="nucleotide sequence ID" value="NZ_CP016534.2"/>
</dbReference>
<gene>
    <name evidence="1" type="ORF">BBH88_03285</name>
</gene>
<dbReference type="Proteomes" id="UP000092661">
    <property type="component" value="Chromosome"/>
</dbReference>
<name>A0ABM6D1M6_9BACL</name>
<keyword evidence="2" id="KW-1185">Reference proteome</keyword>
<evidence type="ECO:0000313" key="1">
    <source>
        <dbReference type="EMBL" id="ANU09400.1"/>
    </source>
</evidence>
<reference evidence="1" key="1">
    <citation type="submission" date="2016-10" db="EMBL/GenBank/DDBJ databases">
        <authorList>
            <person name="See-Too W.S."/>
        </authorList>
    </citation>
    <scope>NUCLEOTIDE SEQUENCE</scope>
    <source>
        <strain evidence="1">DSM 14505</strain>
    </source>
</reference>
<dbReference type="EMBL" id="CP016534">
    <property type="protein sequence ID" value="ANU09400.1"/>
    <property type="molecule type" value="Genomic_DNA"/>
</dbReference>
<sequence length="107" mass="12252">MKLSDTREMEWFVTTLKEQFALSVQSSDIGYEAMELGIDEVAPSFVPTELFEETPASLIYETMIVEDPQENLWVGAVSYYPHSSDWCLQVITKNDEVVLRKVLSLIE</sequence>
<evidence type="ECO:0000313" key="2">
    <source>
        <dbReference type="Proteomes" id="UP000092661"/>
    </source>
</evidence>
<accession>A0ABM6D1M6</accession>
<protein>
    <submittedName>
        <fullName evidence="1">Uncharacterized protein</fullName>
    </submittedName>
</protein>